<feature type="region of interest" description="Disordered" evidence="1">
    <location>
        <begin position="207"/>
        <end position="259"/>
    </location>
</feature>
<evidence type="ECO:0000256" key="1">
    <source>
        <dbReference type="SAM" id="MobiDB-lite"/>
    </source>
</evidence>
<sequence length="430" mass="46451">MKTTIGDSTSSLSKDLETETVTELGFVGFSNSFVPHQTDQSVIRPVKIKLTSPDDKSVSTSILPESFSTLAPEKPTGLKLSEPTAGTMTEKIETSSTNTSSPIILPNPAPSVITEIVKNPELSTIAIQPELVPVSLDKKTPESTGTSNSTSVANSTIAGIAVKTSVSVSLPLSKTKNNSQVLQPMIEEIMKKLNASSSSINASSISILPDTSVPSMSTPSDSSTDGLTITSDQTTTESGFKIRKPKIKIPGGPDSFTPRPFRPFSPGPKRPVTTAGPPVSIFKKQRTRIASITSSTTARPLRPFNGNFATVRIQFASDIPGLLPQEFLISTEPVTTTTTEPTTTEEPISEVPFTDQTHIPTVANEDDVTLVKVAGYVVIDRGLRWNDLLHNRHSPEYKKNAEAMHLYLERMFRSSPIASRLWKIEIDGFR</sequence>
<feature type="compositionally biased region" description="Low complexity" evidence="1">
    <location>
        <begin position="248"/>
        <end position="259"/>
    </location>
</feature>
<feature type="compositionally biased region" description="Polar residues" evidence="1">
    <location>
        <begin position="226"/>
        <end position="238"/>
    </location>
</feature>
<dbReference type="InterPro" id="IPR000082">
    <property type="entry name" value="SEA_dom"/>
</dbReference>
<dbReference type="AlphaFoldDB" id="A0A4Y2VYS9"/>
<proteinExistence type="predicted"/>
<feature type="domain" description="SEA" evidence="2">
    <location>
        <begin position="369"/>
        <end position="430"/>
    </location>
</feature>
<name>A0A4Y2VYS9_ARAVE</name>
<comment type="caution">
    <text evidence="3">The sequence shown here is derived from an EMBL/GenBank/DDBJ whole genome shotgun (WGS) entry which is preliminary data.</text>
</comment>
<organism evidence="3 4">
    <name type="scientific">Araneus ventricosus</name>
    <name type="common">Orbweaver spider</name>
    <name type="synonym">Epeira ventricosa</name>
    <dbReference type="NCBI Taxonomy" id="182803"/>
    <lineage>
        <taxon>Eukaryota</taxon>
        <taxon>Metazoa</taxon>
        <taxon>Ecdysozoa</taxon>
        <taxon>Arthropoda</taxon>
        <taxon>Chelicerata</taxon>
        <taxon>Arachnida</taxon>
        <taxon>Araneae</taxon>
        <taxon>Araneomorphae</taxon>
        <taxon>Entelegynae</taxon>
        <taxon>Araneoidea</taxon>
        <taxon>Araneidae</taxon>
        <taxon>Araneus</taxon>
    </lineage>
</organism>
<protein>
    <recommendedName>
        <fullName evidence="2">SEA domain-containing protein</fullName>
    </recommendedName>
</protein>
<gene>
    <name evidence="3" type="ORF">AVEN_253233_1</name>
</gene>
<feature type="compositionally biased region" description="Low complexity" evidence="1">
    <location>
        <begin position="207"/>
        <end position="225"/>
    </location>
</feature>
<reference evidence="3 4" key="1">
    <citation type="journal article" date="2019" name="Sci. Rep.">
        <title>Orb-weaving spider Araneus ventricosus genome elucidates the spidroin gene catalogue.</title>
        <authorList>
            <person name="Kono N."/>
            <person name="Nakamura H."/>
            <person name="Ohtoshi R."/>
            <person name="Moran D.A.P."/>
            <person name="Shinohara A."/>
            <person name="Yoshida Y."/>
            <person name="Fujiwara M."/>
            <person name="Mori M."/>
            <person name="Tomita M."/>
            <person name="Arakawa K."/>
        </authorList>
    </citation>
    <scope>NUCLEOTIDE SEQUENCE [LARGE SCALE GENOMIC DNA]</scope>
</reference>
<dbReference type="OrthoDB" id="6428657at2759"/>
<dbReference type="EMBL" id="BGPR01053796">
    <property type="protein sequence ID" value="GBO30603.1"/>
    <property type="molecule type" value="Genomic_DNA"/>
</dbReference>
<dbReference type="PROSITE" id="PS50024">
    <property type="entry name" value="SEA"/>
    <property type="match status" value="1"/>
</dbReference>
<keyword evidence="4" id="KW-1185">Reference proteome</keyword>
<accession>A0A4Y2VYS9</accession>
<evidence type="ECO:0000313" key="3">
    <source>
        <dbReference type="EMBL" id="GBO30603.1"/>
    </source>
</evidence>
<evidence type="ECO:0000259" key="2">
    <source>
        <dbReference type="PROSITE" id="PS50024"/>
    </source>
</evidence>
<evidence type="ECO:0000313" key="4">
    <source>
        <dbReference type="Proteomes" id="UP000499080"/>
    </source>
</evidence>
<dbReference type="Proteomes" id="UP000499080">
    <property type="component" value="Unassembled WGS sequence"/>
</dbReference>